<feature type="transmembrane region" description="Helical" evidence="12">
    <location>
        <begin position="20"/>
        <end position="42"/>
    </location>
</feature>
<comment type="catalytic activity">
    <reaction evidence="1">
        <text>ATP + protein L-histidine = ADP + protein N-phospho-L-histidine.</text>
        <dbReference type="EC" id="2.7.13.3"/>
    </reaction>
</comment>
<proteinExistence type="predicted"/>
<dbReference type="Pfam" id="PF02518">
    <property type="entry name" value="HATPase_c"/>
    <property type="match status" value="1"/>
</dbReference>
<keyword evidence="4" id="KW-0597">Phosphoprotein</keyword>
<dbReference type="InterPro" id="IPR003594">
    <property type="entry name" value="HATPase_dom"/>
</dbReference>
<sequence length="552" mass="59643">MSGSRWERVRTELNSVRSRALATTLAVLAGTLVLVGGLTHYLRLLDADESVRQDILQEAGELQRLAQRGPLGPDAPPSEDLDAPAEVPFTDLAQLFYTYMTTTVPGEYESILVLVDGEPVFEHADRSRFQLDDPATLAAVRERAEPGRTVVFDHEQDGRVLRLGVISVRLDQDPRQGYLVVGNDMSAQWDIVLESLWRYTGIAALSTVLAGMGAYVMVGRVTAPITRLRRATEQISPEDLGRRVPVTQDDSDVGQLAVNFNSMLGRIETAFVQQRKFLDDAAHELRTPLTILHGNLELMDEQDPADVAETRALLLDEIERMNRLVEDLLLLARAQRADFIRPAPVDVGPWLDATLERLRALGDRRWQLDARAGGLVVADEQRLTQAVVQLAANAVKFSSPGDVVALGAAWAADADGRALEVWVRDTGVGVAPEDQERIFERFGRAETGRTVEGSGLGLSIVAAIAHGHGGSVGLRSSPGDGSTFTLRLPEHPPAAPPDGLPGDVAGDHSAADHSADPSADDPADHLADHSADRPGNGPPAVPVPHPTRRTTP</sequence>
<evidence type="ECO:0000313" key="16">
    <source>
        <dbReference type="Proteomes" id="UP000638848"/>
    </source>
</evidence>
<protein>
    <recommendedName>
        <fullName evidence="3">histidine kinase</fullName>
        <ecNumber evidence="3">2.7.13.3</ecNumber>
    </recommendedName>
</protein>
<keyword evidence="16" id="KW-1185">Reference proteome</keyword>
<evidence type="ECO:0000256" key="12">
    <source>
        <dbReference type="SAM" id="Phobius"/>
    </source>
</evidence>
<feature type="domain" description="Histidine kinase" evidence="13">
    <location>
        <begin position="280"/>
        <end position="492"/>
    </location>
</feature>
<dbReference type="InterPro" id="IPR004358">
    <property type="entry name" value="Sig_transdc_His_kin-like_C"/>
</dbReference>
<keyword evidence="6 12" id="KW-0812">Transmembrane</keyword>
<evidence type="ECO:0000256" key="4">
    <source>
        <dbReference type="ARBA" id="ARBA00022553"/>
    </source>
</evidence>
<dbReference type="PANTHER" id="PTHR45436">
    <property type="entry name" value="SENSOR HISTIDINE KINASE YKOH"/>
    <property type="match status" value="1"/>
</dbReference>
<evidence type="ECO:0000313" key="15">
    <source>
        <dbReference type="EMBL" id="GGG54910.1"/>
    </source>
</evidence>
<gene>
    <name evidence="15" type="ORF">GCM10011374_17250</name>
</gene>
<feature type="compositionally biased region" description="Basic and acidic residues" evidence="11">
    <location>
        <begin position="522"/>
        <end position="532"/>
    </location>
</feature>
<comment type="subcellular location">
    <subcellularLocation>
        <location evidence="2">Cell membrane</location>
    </subcellularLocation>
</comment>
<dbReference type="InterPro" id="IPR036097">
    <property type="entry name" value="HisK_dim/P_sf"/>
</dbReference>
<feature type="domain" description="HAMP" evidence="14">
    <location>
        <begin position="219"/>
        <end position="272"/>
    </location>
</feature>
<dbReference type="Gene3D" id="6.10.340.10">
    <property type="match status" value="1"/>
</dbReference>
<reference evidence="15" key="1">
    <citation type="journal article" date="2014" name="Int. J. Syst. Evol. Microbiol.">
        <title>Complete genome sequence of Corynebacterium casei LMG S-19264T (=DSM 44701T), isolated from a smear-ripened cheese.</title>
        <authorList>
            <consortium name="US DOE Joint Genome Institute (JGI-PGF)"/>
            <person name="Walter F."/>
            <person name="Albersmeier A."/>
            <person name="Kalinowski J."/>
            <person name="Ruckert C."/>
        </authorList>
    </citation>
    <scope>NUCLEOTIDE SEQUENCE</scope>
    <source>
        <strain evidence="15">CGMCC 1.12187</strain>
    </source>
</reference>
<dbReference type="PANTHER" id="PTHR45436:SF5">
    <property type="entry name" value="SENSOR HISTIDINE KINASE TRCS"/>
    <property type="match status" value="1"/>
</dbReference>
<dbReference type="GO" id="GO:0000155">
    <property type="term" value="F:phosphorelay sensor kinase activity"/>
    <property type="evidence" value="ECO:0007669"/>
    <property type="project" value="InterPro"/>
</dbReference>
<evidence type="ECO:0000256" key="11">
    <source>
        <dbReference type="SAM" id="MobiDB-lite"/>
    </source>
</evidence>
<evidence type="ECO:0000256" key="10">
    <source>
        <dbReference type="ARBA" id="ARBA00023136"/>
    </source>
</evidence>
<dbReference type="Gene3D" id="1.10.287.130">
    <property type="match status" value="1"/>
</dbReference>
<keyword evidence="9" id="KW-0902">Two-component regulatory system</keyword>
<evidence type="ECO:0000256" key="6">
    <source>
        <dbReference type="ARBA" id="ARBA00022692"/>
    </source>
</evidence>
<dbReference type="Proteomes" id="UP000638848">
    <property type="component" value="Unassembled WGS sequence"/>
</dbReference>
<dbReference type="Pfam" id="PF00512">
    <property type="entry name" value="HisKA"/>
    <property type="match status" value="1"/>
</dbReference>
<keyword evidence="5" id="KW-0808">Transferase</keyword>
<dbReference type="CDD" id="cd06225">
    <property type="entry name" value="HAMP"/>
    <property type="match status" value="1"/>
</dbReference>
<evidence type="ECO:0000256" key="5">
    <source>
        <dbReference type="ARBA" id="ARBA00022679"/>
    </source>
</evidence>
<dbReference type="EC" id="2.7.13.3" evidence="3"/>
<dbReference type="InterPro" id="IPR036890">
    <property type="entry name" value="HATPase_C_sf"/>
</dbReference>
<dbReference type="Gene3D" id="3.30.565.10">
    <property type="entry name" value="Histidine kinase-like ATPase, C-terminal domain"/>
    <property type="match status" value="1"/>
</dbReference>
<keyword evidence="7 15" id="KW-0418">Kinase</keyword>
<dbReference type="SUPFAM" id="SSF47384">
    <property type="entry name" value="Homodimeric domain of signal transducing histidine kinase"/>
    <property type="match status" value="1"/>
</dbReference>
<evidence type="ECO:0000259" key="14">
    <source>
        <dbReference type="PROSITE" id="PS50885"/>
    </source>
</evidence>
<dbReference type="InterPro" id="IPR005467">
    <property type="entry name" value="His_kinase_dom"/>
</dbReference>
<dbReference type="RefSeq" id="WP_188536249.1">
    <property type="nucleotide sequence ID" value="NZ_BMEQ01000007.1"/>
</dbReference>
<feature type="compositionally biased region" description="Pro residues" evidence="11">
    <location>
        <begin position="536"/>
        <end position="545"/>
    </location>
</feature>
<dbReference type="InterPro" id="IPR003660">
    <property type="entry name" value="HAMP_dom"/>
</dbReference>
<reference evidence="15" key="2">
    <citation type="submission" date="2020-09" db="EMBL/GenBank/DDBJ databases">
        <authorList>
            <person name="Sun Q."/>
            <person name="Zhou Y."/>
        </authorList>
    </citation>
    <scope>NUCLEOTIDE SEQUENCE</scope>
    <source>
        <strain evidence="15">CGMCC 1.12187</strain>
    </source>
</reference>
<dbReference type="EMBL" id="BMEQ01000007">
    <property type="protein sequence ID" value="GGG54910.1"/>
    <property type="molecule type" value="Genomic_DNA"/>
</dbReference>
<evidence type="ECO:0000256" key="8">
    <source>
        <dbReference type="ARBA" id="ARBA00022989"/>
    </source>
</evidence>
<dbReference type="InterPro" id="IPR050428">
    <property type="entry name" value="TCS_sensor_his_kinase"/>
</dbReference>
<feature type="region of interest" description="Disordered" evidence="11">
    <location>
        <begin position="472"/>
        <end position="552"/>
    </location>
</feature>
<name>A0A917GR24_9MICC</name>
<organism evidence="15 16">
    <name type="scientific">Kocuria dechangensis</name>
    <dbReference type="NCBI Taxonomy" id="1176249"/>
    <lineage>
        <taxon>Bacteria</taxon>
        <taxon>Bacillati</taxon>
        <taxon>Actinomycetota</taxon>
        <taxon>Actinomycetes</taxon>
        <taxon>Micrococcales</taxon>
        <taxon>Micrococcaceae</taxon>
        <taxon>Kocuria</taxon>
    </lineage>
</organism>
<dbReference type="FunFam" id="1.10.287.130:FF:000001">
    <property type="entry name" value="Two-component sensor histidine kinase"/>
    <property type="match status" value="1"/>
</dbReference>
<dbReference type="GO" id="GO:0005886">
    <property type="term" value="C:plasma membrane"/>
    <property type="evidence" value="ECO:0007669"/>
    <property type="project" value="UniProtKB-SubCell"/>
</dbReference>
<evidence type="ECO:0000256" key="9">
    <source>
        <dbReference type="ARBA" id="ARBA00023012"/>
    </source>
</evidence>
<evidence type="ECO:0000256" key="7">
    <source>
        <dbReference type="ARBA" id="ARBA00022777"/>
    </source>
</evidence>
<dbReference type="InterPro" id="IPR003661">
    <property type="entry name" value="HisK_dim/P_dom"/>
</dbReference>
<keyword evidence="10 12" id="KW-0472">Membrane</keyword>
<dbReference type="SUPFAM" id="SSF55874">
    <property type="entry name" value="ATPase domain of HSP90 chaperone/DNA topoisomerase II/histidine kinase"/>
    <property type="match status" value="1"/>
</dbReference>
<evidence type="ECO:0000256" key="3">
    <source>
        <dbReference type="ARBA" id="ARBA00012438"/>
    </source>
</evidence>
<dbReference type="AlphaFoldDB" id="A0A917GR24"/>
<keyword evidence="8 12" id="KW-1133">Transmembrane helix</keyword>
<dbReference type="PROSITE" id="PS50109">
    <property type="entry name" value="HIS_KIN"/>
    <property type="match status" value="1"/>
</dbReference>
<feature type="compositionally biased region" description="Basic and acidic residues" evidence="11">
    <location>
        <begin position="505"/>
        <end position="515"/>
    </location>
</feature>
<evidence type="ECO:0000256" key="2">
    <source>
        <dbReference type="ARBA" id="ARBA00004236"/>
    </source>
</evidence>
<dbReference type="SMART" id="SM00388">
    <property type="entry name" value="HisKA"/>
    <property type="match status" value="1"/>
</dbReference>
<dbReference type="Pfam" id="PF00672">
    <property type="entry name" value="HAMP"/>
    <property type="match status" value="1"/>
</dbReference>
<evidence type="ECO:0000256" key="1">
    <source>
        <dbReference type="ARBA" id="ARBA00000085"/>
    </source>
</evidence>
<comment type="caution">
    <text evidence="15">The sequence shown here is derived from an EMBL/GenBank/DDBJ whole genome shotgun (WGS) entry which is preliminary data.</text>
</comment>
<dbReference type="CDD" id="cd00082">
    <property type="entry name" value="HisKA"/>
    <property type="match status" value="1"/>
</dbReference>
<dbReference type="SMART" id="SM00387">
    <property type="entry name" value="HATPase_c"/>
    <property type="match status" value="1"/>
</dbReference>
<dbReference type="SMART" id="SM00304">
    <property type="entry name" value="HAMP"/>
    <property type="match status" value="1"/>
</dbReference>
<dbReference type="PROSITE" id="PS50885">
    <property type="entry name" value="HAMP"/>
    <property type="match status" value="1"/>
</dbReference>
<evidence type="ECO:0000259" key="13">
    <source>
        <dbReference type="PROSITE" id="PS50109"/>
    </source>
</evidence>
<dbReference type="PRINTS" id="PR00344">
    <property type="entry name" value="BCTRLSENSOR"/>
</dbReference>
<accession>A0A917GR24</accession>
<dbReference type="SUPFAM" id="SSF158472">
    <property type="entry name" value="HAMP domain-like"/>
    <property type="match status" value="1"/>
</dbReference>